<dbReference type="EnsemblMetazoa" id="SCAU008076-RA">
    <property type="protein sequence ID" value="SCAU008076-PA"/>
    <property type="gene ID" value="SCAU008076"/>
</dbReference>
<name>A0A1I8PHL3_STOCA</name>
<dbReference type="VEuPathDB" id="VectorBase:SCAU008076"/>
<dbReference type="AlphaFoldDB" id="A0A1I8PHL3"/>
<sequence>MKISHFKQSLLIISSLVLLTVRVPLIESRGQWAVQTYGKIDVLYYFDASVNASTKAAHGLCKEKEMLFGMQSTAIPYNILPSAKYWAPHKKGMNVLNVNCTRADNYGKGKETNCQHEFAEGANYSQSNLVPGGIICAATLTRAYIIRRNISELHYTLPPIPKYCHPQSSLKATSNEVACVLVINKDN</sequence>
<evidence type="ECO:0000313" key="2">
    <source>
        <dbReference type="EnsemblMetazoa" id="SCAU008076-PA"/>
    </source>
</evidence>
<evidence type="ECO:0000313" key="3">
    <source>
        <dbReference type="Proteomes" id="UP000095300"/>
    </source>
</evidence>
<evidence type="ECO:0000256" key="1">
    <source>
        <dbReference type="SAM" id="SignalP"/>
    </source>
</evidence>
<keyword evidence="1" id="KW-0732">Signal</keyword>
<feature type="signal peptide" evidence="1">
    <location>
        <begin position="1"/>
        <end position="28"/>
    </location>
</feature>
<feature type="chain" id="PRO_5009326637" description="SCP domain-containing protein" evidence="1">
    <location>
        <begin position="29"/>
        <end position="187"/>
    </location>
</feature>
<protein>
    <recommendedName>
        <fullName evidence="4">SCP domain-containing protein</fullName>
    </recommendedName>
</protein>
<proteinExistence type="predicted"/>
<keyword evidence="3" id="KW-1185">Reference proteome</keyword>
<organism evidence="2 3">
    <name type="scientific">Stomoxys calcitrans</name>
    <name type="common">Stable fly</name>
    <name type="synonym">Conops calcitrans</name>
    <dbReference type="NCBI Taxonomy" id="35570"/>
    <lineage>
        <taxon>Eukaryota</taxon>
        <taxon>Metazoa</taxon>
        <taxon>Ecdysozoa</taxon>
        <taxon>Arthropoda</taxon>
        <taxon>Hexapoda</taxon>
        <taxon>Insecta</taxon>
        <taxon>Pterygota</taxon>
        <taxon>Neoptera</taxon>
        <taxon>Endopterygota</taxon>
        <taxon>Diptera</taxon>
        <taxon>Brachycera</taxon>
        <taxon>Muscomorpha</taxon>
        <taxon>Muscoidea</taxon>
        <taxon>Muscidae</taxon>
        <taxon>Stomoxys</taxon>
    </lineage>
</organism>
<dbReference type="Proteomes" id="UP000095300">
    <property type="component" value="Unassembled WGS sequence"/>
</dbReference>
<evidence type="ECO:0008006" key="4">
    <source>
        <dbReference type="Google" id="ProtNLM"/>
    </source>
</evidence>
<accession>A0A1I8PHL3</accession>
<gene>
    <name evidence="2" type="primary">106094002</name>
</gene>
<reference evidence="2" key="1">
    <citation type="submission" date="2020-05" db="UniProtKB">
        <authorList>
            <consortium name="EnsemblMetazoa"/>
        </authorList>
    </citation>
    <scope>IDENTIFICATION</scope>
    <source>
        <strain evidence="2">USDA</strain>
    </source>
</reference>